<evidence type="ECO:0000256" key="1">
    <source>
        <dbReference type="SAM" id="MobiDB-lite"/>
    </source>
</evidence>
<dbReference type="EMBL" id="GBXM01033379">
    <property type="protein sequence ID" value="JAH75198.1"/>
    <property type="molecule type" value="Transcribed_RNA"/>
</dbReference>
<evidence type="ECO:0000313" key="2">
    <source>
        <dbReference type="EMBL" id="JAH75198.1"/>
    </source>
</evidence>
<sequence>MSDFDSNPFADPDFSNPFQVRK</sequence>
<name>A0A0E9VDA8_ANGAN</name>
<reference evidence="2" key="2">
    <citation type="journal article" date="2015" name="Fish Shellfish Immunol.">
        <title>Early steps in the European eel (Anguilla anguilla)-Vibrio vulnificus interaction in the gills: Role of the RtxA13 toxin.</title>
        <authorList>
            <person name="Callol A."/>
            <person name="Pajuelo D."/>
            <person name="Ebbesson L."/>
            <person name="Teles M."/>
            <person name="MacKenzie S."/>
            <person name="Amaro C."/>
        </authorList>
    </citation>
    <scope>NUCLEOTIDE SEQUENCE</scope>
</reference>
<organism evidence="2">
    <name type="scientific">Anguilla anguilla</name>
    <name type="common">European freshwater eel</name>
    <name type="synonym">Muraena anguilla</name>
    <dbReference type="NCBI Taxonomy" id="7936"/>
    <lineage>
        <taxon>Eukaryota</taxon>
        <taxon>Metazoa</taxon>
        <taxon>Chordata</taxon>
        <taxon>Craniata</taxon>
        <taxon>Vertebrata</taxon>
        <taxon>Euteleostomi</taxon>
        <taxon>Actinopterygii</taxon>
        <taxon>Neopterygii</taxon>
        <taxon>Teleostei</taxon>
        <taxon>Anguilliformes</taxon>
        <taxon>Anguillidae</taxon>
        <taxon>Anguilla</taxon>
    </lineage>
</organism>
<proteinExistence type="predicted"/>
<protein>
    <submittedName>
        <fullName evidence="2">Uncharacterized protein</fullName>
    </submittedName>
</protein>
<accession>A0A0E9VDA8</accession>
<reference evidence="2" key="1">
    <citation type="submission" date="2014-11" db="EMBL/GenBank/DDBJ databases">
        <authorList>
            <person name="Amaro Gonzalez C."/>
        </authorList>
    </citation>
    <scope>NUCLEOTIDE SEQUENCE</scope>
</reference>
<feature type="region of interest" description="Disordered" evidence="1">
    <location>
        <begin position="1"/>
        <end position="22"/>
    </location>
</feature>
<dbReference type="AlphaFoldDB" id="A0A0E9VDA8"/>